<dbReference type="AlphaFoldDB" id="A0A9W7TVL1"/>
<evidence type="ECO:0000313" key="2">
    <source>
        <dbReference type="Proteomes" id="UP001059041"/>
    </source>
</evidence>
<dbReference type="Proteomes" id="UP001059041">
    <property type="component" value="Linkage Group LG10"/>
</dbReference>
<organism evidence="1 2">
    <name type="scientific">Triplophysa rosa</name>
    <name type="common">Cave loach</name>
    <dbReference type="NCBI Taxonomy" id="992332"/>
    <lineage>
        <taxon>Eukaryota</taxon>
        <taxon>Metazoa</taxon>
        <taxon>Chordata</taxon>
        <taxon>Craniata</taxon>
        <taxon>Vertebrata</taxon>
        <taxon>Euteleostomi</taxon>
        <taxon>Actinopterygii</taxon>
        <taxon>Neopterygii</taxon>
        <taxon>Teleostei</taxon>
        <taxon>Ostariophysi</taxon>
        <taxon>Cypriniformes</taxon>
        <taxon>Nemacheilidae</taxon>
        <taxon>Triplophysa</taxon>
    </lineage>
</organism>
<name>A0A9W7TVL1_TRIRA</name>
<reference evidence="1" key="1">
    <citation type="submission" date="2021-02" db="EMBL/GenBank/DDBJ databases">
        <title>Comparative genomics reveals that relaxation of natural selection precedes convergent phenotypic evolution of cavefish.</title>
        <authorList>
            <person name="Peng Z."/>
        </authorList>
    </citation>
    <scope>NUCLEOTIDE SEQUENCE</scope>
    <source>
        <tissue evidence="1">Muscle</tissue>
    </source>
</reference>
<gene>
    <name evidence="1" type="ORF">IRJ41_004970</name>
</gene>
<comment type="caution">
    <text evidence="1">The sequence shown here is derived from an EMBL/GenBank/DDBJ whole genome shotgun (WGS) entry which is preliminary data.</text>
</comment>
<sequence length="74" mass="8608">MNGKICATLTCTHAYHTFLLWHQSAYRACSHRKSQPKHSKEMSRTDKSDQAFHVVSPKVTTKIDIYFVVWGFLH</sequence>
<proteinExistence type="predicted"/>
<evidence type="ECO:0000313" key="1">
    <source>
        <dbReference type="EMBL" id="KAI7804290.1"/>
    </source>
</evidence>
<keyword evidence="2" id="KW-1185">Reference proteome</keyword>
<protein>
    <submittedName>
        <fullName evidence="1">Uncharacterized protein</fullName>
    </submittedName>
</protein>
<accession>A0A9W7TVL1</accession>
<dbReference type="EMBL" id="JAFHDT010000010">
    <property type="protein sequence ID" value="KAI7804290.1"/>
    <property type="molecule type" value="Genomic_DNA"/>
</dbReference>